<reference evidence="1 2" key="1">
    <citation type="journal article" date="2018" name="Nat. Genet.">
        <title>The Rosa genome provides new insights in the design of modern roses.</title>
        <authorList>
            <person name="Bendahmane M."/>
        </authorList>
    </citation>
    <scope>NUCLEOTIDE SEQUENCE [LARGE SCALE GENOMIC DNA]</scope>
    <source>
        <strain evidence="2">cv. Old Blush</strain>
    </source>
</reference>
<accession>A0A2P6QPS7</accession>
<organism evidence="1 2">
    <name type="scientific">Rosa chinensis</name>
    <name type="common">China rose</name>
    <dbReference type="NCBI Taxonomy" id="74649"/>
    <lineage>
        <taxon>Eukaryota</taxon>
        <taxon>Viridiplantae</taxon>
        <taxon>Streptophyta</taxon>
        <taxon>Embryophyta</taxon>
        <taxon>Tracheophyta</taxon>
        <taxon>Spermatophyta</taxon>
        <taxon>Magnoliopsida</taxon>
        <taxon>eudicotyledons</taxon>
        <taxon>Gunneridae</taxon>
        <taxon>Pentapetalae</taxon>
        <taxon>rosids</taxon>
        <taxon>fabids</taxon>
        <taxon>Rosales</taxon>
        <taxon>Rosaceae</taxon>
        <taxon>Rosoideae</taxon>
        <taxon>Rosoideae incertae sedis</taxon>
        <taxon>Rosa</taxon>
    </lineage>
</organism>
<sequence>MSVVIALCSIKIVRFFYVGGRLEAALAEHEISGYGMQTFALTIWQYNYIINLSWGTYQWFKTDAS</sequence>
<dbReference type="Gramene" id="PRQ36167">
    <property type="protein sequence ID" value="PRQ36167"/>
    <property type="gene ID" value="RchiOBHm_Chr4g0388441"/>
</dbReference>
<gene>
    <name evidence="1" type="ORF">RchiOBHm_Chr4g0388441</name>
</gene>
<protein>
    <submittedName>
        <fullName evidence="1">Uncharacterized protein</fullName>
    </submittedName>
</protein>
<evidence type="ECO:0000313" key="2">
    <source>
        <dbReference type="Proteomes" id="UP000238479"/>
    </source>
</evidence>
<dbReference type="Proteomes" id="UP000238479">
    <property type="component" value="Chromosome 4"/>
</dbReference>
<dbReference type="EMBL" id="PDCK01000042">
    <property type="protein sequence ID" value="PRQ36167.1"/>
    <property type="molecule type" value="Genomic_DNA"/>
</dbReference>
<evidence type="ECO:0000313" key="1">
    <source>
        <dbReference type="EMBL" id="PRQ36167.1"/>
    </source>
</evidence>
<keyword evidence="2" id="KW-1185">Reference proteome</keyword>
<dbReference type="AlphaFoldDB" id="A0A2P6QPS7"/>
<name>A0A2P6QPS7_ROSCH</name>
<comment type="caution">
    <text evidence="1">The sequence shown here is derived from an EMBL/GenBank/DDBJ whole genome shotgun (WGS) entry which is preliminary data.</text>
</comment>
<proteinExistence type="predicted"/>